<evidence type="ECO:0008006" key="4">
    <source>
        <dbReference type="Google" id="ProtNLM"/>
    </source>
</evidence>
<evidence type="ECO:0000313" key="3">
    <source>
        <dbReference type="Proteomes" id="UP000185728"/>
    </source>
</evidence>
<gene>
    <name evidence="2" type="ORF">SAMN05421766_1199</name>
</gene>
<proteinExistence type="predicted"/>
<keyword evidence="3" id="KW-1185">Reference proteome</keyword>
<sequence length="301" mass="35070">MKESEEQLAGSVPNRDKTVHNKGDLHYGLHNARYQGMSQISKETNNPFYDPQNPKNNDPLTIDNLNDNSLVTDKLTDGPDYMENYFELIEWLKTRKPRQGLNRAKNEEWLKFLKDNIEYLQLDKQIAQVKSGGEDIEPTKDRLHKNGLLKDKSSVEEIKKALIDSFDSKRGVSEKYQEHINRWVYDAFFRRTSKLGIDYTINNGNRIHFNTASEFDKKEKSIVSHAGNPGKKQRQPITDSEIRHVHRECGHDHPQMDLYSFDGFTKTGIERSPNIGHMKNYEDKRREQGKGTPKRGLFHKR</sequence>
<dbReference type="EMBL" id="FTOB01000019">
    <property type="protein sequence ID" value="SIT16629.1"/>
    <property type="molecule type" value="Genomic_DNA"/>
</dbReference>
<dbReference type="RefSeq" id="WP_076457300.1">
    <property type="nucleotide sequence ID" value="NZ_FTOB01000019.1"/>
</dbReference>
<feature type="compositionally biased region" description="Basic residues" evidence="1">
    <location>
        <begin position="292"/>
        <end position="301"/>
    </location>
</feature>
<organism evidence="2 3">
    <name type="scientific">Zobellia uliginosa</name>
    <dbReference type="NCBI Taxonomy" id="143224"/>
    <lineage>
        <taxon>Bacteria</taxon>
        <taxon>Pseudomonadati</taxon>
        <taxon>Bacteroidota</taxon>
        <taxon>Flavobacteriia</taxon>
        <taxon>Flavobacteriales</taxon>
        <taxon>Flavobacteriaceae</taxon>
        <taxon>Zobellia</taxon>
    </lineage>
</organism>
<evidence type="ECO:0000256" key="1">
    <source>
        <dbReference type="SAM" id="MobiDB-lite"/>
    </source>
</evidence>
<feature type="region of interest" description="Disordered" evidence="1">
    <location>
        <begin position="42"/>
        <end position="61"/>
    </location>
</feature>
<dbReference type="Proteomes" id="UP000185728">
    <property type="component" value="Unassembled WGS sequence"/>
</dbReference>
<evidence type="ECO:0000313" key="2">
    <source>
        <dbReference type="EMBL" id="SIT16629.1"/>
    </source>
</evidence>
<feature type="region of interest" description="Disordered" evidence="1">
    <location>
        <begin position="270"/>
        <end position="301"/>
    </location>
</feature>
<feature type="region of interest" description="Disordered" evidence="1">
    <location>
        <begin position="1"/>
        <end position="23"/>
    </location>
</feature>
<feature type="compositionally biased region" description="Basic and acidic residues" evidence="1">
    <location>
        <begin position="279"/>
        <end position="289"/>
    </location>
</feature>
<name>A0ABY1L2B4_9FLAO</name>
<feature type="compositionally biased region" description="Basic and acidic residues" evidence="1">
    <location>
        <begin position="14"/>
        <end position="23"/>
    </location>
</feature>
<reference evidence="2 3" key="1">
    <citation type="submission" date="2017-01" db="EMBL/GenBank/DDBJ databases">
        <authorList>
            <person name="Varghese N."/>
            <person name="Submissions S."/>
        </authorList>
    </citation>
    <scope>NUCLEOTIDE SEQUENCE [LARGE SCALE GENOMIC DNA]</scope>
    <source>
        <strain evidence="2 3">DSM 2061</strain>
    </source>
</reference>
<protein>
    <recommendedName>
        <fullName evidence="4">LHH domain-containing protein</fullName>
    </recommendedName>
</protein>
<accession>A0ABY1L2B4</accession>
<comment type="caution">
    <text evidence="2">The sequence shown here is derived from an EMBL/GenBank/DDBJ whole genome shotgun (WGS) entry which is preliminary data.</text>
</comment>